<feature type="domain" description="AB hydrolase-1" evidence="1">
    <location>
        <begin position="27"/>
        <end position="255"/>
    </location>
</feature>
<dbReference type="SUPFAM" id="SSF53474">
    <property type="entry name" value="alpha/beta-Hydrolases"/>
    <property type="match status" value="1"/>
</dbReference>
<evidence type="ECO:0000313" key="3">
    <source>
        <dbReference type="Proteomes" id="UP000541969"/>
    </source>
</evidence>
<proteinExistence type="predicted"/>
<comment type="caution">
    <text evidence="2">The sequence shown here is derived from an EMBL/GenBank/DDBJ whole genome shotgun (WGS) entry which is preliminary data.</text>
</comment>
<gene>
    <name evidence="2" type="ORF">GGQ55_003684</name>
</gene>
<protein>
    <submittedName>
        <fullName evidence="2">Pimeloyl-ACP methyl ester carboxylesterase</fullName>
    </submittedName>
</protein>
<dbReference type="Pfam" id="PF12697">
    <property type="entry name" value="Abhydrolase_6"/>
    <property type="match status" value="1"/>
</dbReference>
<dbReference type="RefSeq" id="WP_179719236.1">
    <property type="nucleotide sequence ID" value="NZ_JACBZT010000001.1"/>
</dbReference>
<dbReference type="InterPro" id="IPR029058">
    <property type="entry name" value="AB_hydrolase_fold"/>
</dbReference>
<dbReference type="PANTHER" id="PTHR43194:SF2">
    <property type="entry name" value="PEROXISOMAL MEMBRANE PROTEIN LPX1"/>
    <property type="match status" value="1"/>
</dbReference>
<reference evidence="2 3" key="1">
    <citation type="submission" date="2020-07" db="EMBL/GenBank/DDBJ databases">
        <title>Sequencing the genomes of 1000 actinobacteria strains.</title>
        <authorList>
            <person name="Klenk H.-P."/>
        </authorList>
    </citation>
    <scope>NUCLEOTIDE SEQUENCE [LARGE SCALE GENOMIC DNA]</scope>
    <source>
        <strain evidence="2 3">DSM 104001</strain>
    </source>
</reference>
<organism evidence="2 3">
    <name type="scientific">Petropleomorpha daqingensis</name>
    <dbReference type="NCBI Taxonomy" id="2026353"/>
    <lineage>
        <taxon>Bacteria</taxon>
        <taxon>Bacillati</taxon>
        <taxon>Actinomycetota</taxon>
        <taxon>Actinomycetes</taxon>
        <taxon>Geodermatophilales</taxon>
        <taxon>Geodermatophilaceae</taxon>
        <taxon>Petropleomorpha</taxon>
    </lineage>
</organism>
<accession>A0A853CJ87</accession>
<dbReference type="EMBL" id="JACBZT010000001">
    <property type="protein sequence ID" value="NYJ07406.1"/>
    <property type="molecule type" value="Genomic_DNA"/>
</dbReference>
<dbReference type="InterPro" id="IPR000073">
    <property type="entry name" value="AB_hydrolase_1"/>
</dbReference>
<dbReference type="Gene3D" id="3.40.50.1820">
    <property type="entry name" value="alpha/beta hydrolase"/>
    <property type="match status" value="1"/>
</dbReference>
<dbReference type="GO" id="GO:0003824">
    <property type="term" value="F:catalytic activity"/>
    <property type="evidence" value="ECO:0007669"/>
    <property type="project" value="UniProtKB-ARBA"/>
</dbReference>
<evidence type="ECO:0000259" key="1">
    <source>
        <dbReference type="Pfam" id="PF12697"/>
    </source>
</evidence>
<dbReference type="PANTHER" id="PTHR43194">
    <property type="entry name" value="HYDROLASE ALPHA/BETA FOLD FAMILY"/>
    <property type="match status" value="1"/>
</dbReference>
<name>A0A853CJ87_9ACTN</name>
<dbReference type="Proteomes" id="UP000541969">
    <property type="component" value="Unassembled WGS sequence"/>
</dbReference>
<dbReference type="InterPro" id="IPR050228">
    <property type="entry name" value="Carboxylesterase_BioH"/>
</dbReference>
<dbReference type="AlphaFoldDB" id="A0A853CJ87"/>
<sequence length="265" mass="27522">MDGVREVVCSDDGTPIGLVTAGSGPPLLLVHGGLSGRWRFAPLWAQLVPHFRVTAIDRRGRGSSGDGAEYALQREFEDVRAVASHLTTDGPIDVFAHSIGGVVVLGAAGLGAPLRRIALYEPPGPVTVTADWLDRLRALIAAGRPGPAIASFLIEVIGLTPEQVAELRDAPPGPDDVLAIASRTLVREGEALAALDLAALAGPVVQPVLLMLGSASPPWAASVVRDLSTALPRADVVEMADADHEGVDTAAETVAEHLVRFFGLA</sequence>
<keyword evidence="3" id="KW-1185">Reference proteome</keyword>
<evidence type="ECO:0000313" key="2">
    <source>
        <dbReference type="EMBL" id="NYJ07406.1"/>
    </source>
</evidence>